<dbReference type="SMART" id="SM00347">
    <property type="entry name" value="HTH_MARR"/>
    <property type="match status" value="1"/>
</dbReference>
<dbReference type="PROSITE" id="PS01117">
    <property type="entry name" value="HTH_MARR_1"/>
    <property type="match status" value="1"/>
</dbReference>
<organism evidence="5 6">
    <name type="scientific">Ottowia pentelensis</name>
    <dbReference type="NCBI Taxonomy" id="511108"/>
    <lineage>
        <taxon>Bacteria</taxon>
        <taxon>Pseudomonadati</taxon>
        <taxon>Pseudomonadota</taxon>
        <taxon>Betaproteobacteria</taxon>
        <taxon>Burkholderiales</taxon>
        <taxon>Comamonadaceae</taxon>
        <taxon>Ottowia</taxon>
    </lineage>
</organism>
<dbReference type="InterPro" id="IPR039422">
    <property type="entry name" value="MarR/SlyA-like"/>
</dbReference>
<dbReference type="Gene3D" id="1.10.10.10">
    <property type="entry name" value="Winged helix-like DNA-binding domain superfamily/Winged helix DNA-binding domain"/>
    <property type="match status" value="1"/>
</dbReference>
<gene>
    <name evidence="5" type="ORF">ACFFGG_10155</name>
</gene>
<evidence type="ECO:0000259" key="4">
    <source>
        <dbReference type="PROSITE" id="PS50995"/>
    </source>
</evidence>
<proteinExistence type="predicted"/>
<keyword evidence="3" id="KW-0804">Transcription</keyword>
<dbReference type="PRINTS" id="PR00598">
    <property type="entry name" value="HTHMARR"/>
</dbReference>
<keyword evidence="1" id="KW-0805">Transcription regulation</keyword>
<accession>A0ABV6PSU7</accession>
<dbReference type="SUPFAM" id="SSF46785">
    <property type="entry name" value="Winged helix' DNA-binding domain"/>
    <property type="match status" value="1"/>
</dbReference>
<name>A0ABV6PSU7_9BURK</name>
<dbReference type="PROSITE" id="PS50995">
    <property type="entry name" value="HTH_MARR_2"/>
    <property type="match status" value="1"/>
</dbReference>
<evidence type="ECO:0000256" key="2">
    <source>
        <dbReference type="ARBA" id="ARBA00023125"/>
    </source>
</evidence>
<evidence type="ECO:0000256" key="3">
    <source>
        <dbReference type="ARBA" id="ARBA00023163"/>
    </source>
</evidence>
<sequence length="167" mass="18460">MSPQSPLPAQPPRYYVAEHARAESGLIYLLRRAQLALAQRVNEQIDPGSSTLPQWLPLHKVHAGHADTVAELARVCTVDAGSMTRLLDRLEKKGLCRRVRSQSDRRVVHIRLTPAGAAVAERVPRILCEVYNEALAGFTPQEWAQFQALLARLTEAAQALSVHKDAS</sequence>
<dbReference type="InterPro" id="IPR000835">
    <property type="entry name" value="HTH_MarR-typ"/>
</dbReference>
<dbReference type="InterPro" id="IPR036388">
    <property type="entry name" value="WH-like_DNA-bd_sf"/>
</dbReference>
<evidence type="ECO:0000313" key="5">
    <source>
        <dbReference type="EMBL" id="MFC0592922.1"/>
    </source>
</evidence>
<dbReference type="PANTHER" id="PTHR33164:SF43">
    <property type="entry name" value="HTH-TYPE TRANSCRIPTIONAL REPRESSOR YETL"/>
    <property type="match status" value="1"/>
</dbReference>
<reference evidence="5 6" key="1">
    <citation type="submission" date="2024-09" db="EMBL/GenBank/DDBJ databases">
        <authorList>
            <person name="Sun Q."/>
            <person name="Mori K."/>
        </authorList>
    </citation>
    <scope>NUCLEOTIDE SEQUENCE [LARGE SCALE GENOMIC DNA]</scope>
    <source>
        <strain evidence="5 6">NCAIM B.02336</strain>
    </source>
</reference>
<dbReference type="EMBL" id="JBHLTN010000018">
    <property type="protein sequence ID" value="MFC0592922.1"/>
    <property type="molecule type" value="Genomic_DNA"/>
</dbReference>
<dbReference type="RefSeq" id="WP_377482723.1">
    <property type="nucleotide sequence ID" value="NZ_JBHLTN010000018.1"/>
</dbReference>
<dbReference type="InterPro" id="IPR036390">
    <property type="entry name" value="WH_DNA-bd_sf"/>
</dbReference>
<dbReference type="Proteomes" id="UP001589834">
    <property type="component" value="Unassembled WGS sequence"/>
</dbReference>
<feature type="domain" description="HTH marR-type" evidence="4">
    <location>
        <begin position="23"/>
        <end position="155"/>
    </location>
</feature>
<dbReference type="Pfam" id="PF01047">
    <property type="entry name" value="MarR"/>
    <property type="match status" value="1"/>
</dbReference>
<keyword evidence="6" id="KW-1185">Reference proteome</keyword>
<dbReference type="PANTHER" id="PTHR33164">
    <property type="entry name" value="TRANSCRIPTIONAL REGULATOR, MARR FAMILY"/>
    <property type="match status" value="1"/>
</dbReference>
<keyword evidence="2" id="KW-0238">DNA-binding</keyword>
<protein>
    <submittedName>
        <fullName evidence="5">MarR family winged helix-turn-helix transcriptional regulator</fullName>
    </submittedName>
</protein>
<evidence type="ECO:0000256" key="1">
    <source>
        <dbReference type="ARBA" id="ARBA00023015"/>
    </source>
</evidence>
<evidence type="ECO:0000313" key="6">
    <source>
        <dbReference type="Proteomes" id="UP001589834"/>
    </source>
</evidence>
<comment type="caution">
    <text evidence="5">The sequence shown here is derived from an EMBL/GenBank/DDBJ whole genome shotgun (WGS) entry which is preliminary data.</text>
</comment>
<dbReference type="InterPro" id="IPR023187">
    <property type="entry name" value="Tscrpt_reg_MarR-type_CS"/>
</dbReference>